<protein>
    <recommendedName>
        <fullName evidence="5">DUF721 domain-containing protein</fullName>
    </recommendedName>
</protein>
<dbReference type="Proteomes" id="UP000064525">
    <property type="component" value="Chromosome I"/>
</dbReference>
<evidence type="ECO:0008006" key="5">
    <source>
        <dbReference type="Google" id="ProtNLM"/>
    </source>
</evidence>
<evidence type="ECO:0000313" key="2">
    <source>
        <dbReference type="EMBL" id="TLD78069.1"/>
    </source>
</evidence>
<dbReference type="EMBL" id="JRPF02000010">
    <property type="protein sequence ID" value="TLD78069.1"/>
    <property type="molecule type" value="Genomic_DNA"/>
</dbReference>
<reference evidence="4" key="3">
    <citation type="submission" date="2015-11" db="EMBL/GenBank/DDBJ databases">
        <authorList>
            <person name="Anvar S.Y."/>
        </authorList>
    </citation>
    <scope>NUCLEOTIDE SEQUENCE [LARGE SCALE GENOMIC DNA]</scope>
</reference>
<name>A0A099UDR2_9HELI</name>
<reference evidence="1" key="2">
    <citation type="submission" date="2015-11" db="EMBL/GenBank/DDBJ databases">
        <authorList>
            <person name="Zhang Y."/>
            <person name="Guo Z."/>
        </authorList>
    </citation>
    <scope>NUCLEOTIDE SEQUENCE</scope>
    <source>
        <strain evidence="1">1</strain>
    </source>
</reference>
<sequence>MKIATISHIFSNLAQGFPSLAHKMRQQDDISRFKNTFLTPLEREQILFIIVKNDTLLFAFKHKALCVEFNHYKHKHIIESLKQHKEHFPALAHIQKIHAYTPSHILAPPPPPKPPVRYTEHSNGEFINHATDKILYEKFESLRLSIKRQWDTQNGA</sequence>
<evidence type="ECO:0000313" key="3">
    <source>
        <dbReference type="Proteomes" id="UP000029925"/>
    </source>
</evidence>
<dbReference type="EMBL" id="LN907858">
    <property type="protein sequence ID" value="CUU39560.1"/>
    <property type="molecule type" value="Genomic_DNA"/>
</dbReference>
<proteinExistence type="predicted"/>
<dbReference type="PATRIC" id="fig|76936.10.peg.659"/>
<gene>
    <name evidence="1" type="ORF">BN2458_PEG0674</name>
    <name evidence="2" type="ORF">LS75_007700</name>
</gene>
<dbReference type="KEGG" id="hty:BN2458_PEG0674"/>
<reference evidence="2 3" key="1">
    <citation type="journal article" date="2014" name="Genome Announc.">
        <title>Draft genome sequences of eight enterohepatic helicobacter species isolated from both laboratory and wild rodents.</title>
        <authorList>
            <person name="Sheh A."/>
            <person name="Shen Z."/>
            <person name="Fox J.G."/>
        </authorList>
    </citation>
    <scope>NUCLEOTIDE SEQUENCE [LARGE SCALE GENOMIC DNA]</scope>
    <source>
        <strain evidence="2 3">MIT 98-6810</strain>
    </source>
</reference>
<evidence type="ECO:0000313" key="4">
    <source>
        <dbReference type="Proteomes" id="UP000064525"/>
    </source>
</evidence>
<organism evidence="1 4">
    <name type="scientific">Helicobacter typhlonius</name>
    <dbReference type="NCBI Taxonomy" id="76936"/>
    <lineage>
        <taxon>Bacteria</taxon>
        <taxon>Pseudomonadati</taxon>
        <taxon>Campylobacterota</taxon>
        <taxon>Epsilonproteobacteria</taxon>
        <taxon>Campylobacterales</taxon>
        <taxon>Helicobacteraceae</taxon>
        <taxon>Helicobacter</taxon>
    </lineage>
</organism>
<evidence type="ECO:0000313" key="1">
    <source>
        <dbReference type="EMBL" id="CUU39560.1"/>
    </source>
</evidence>
<keyword evidence="3" id="KW-1185">Reference proteome</keyword>
<dbReference type="STRING" id="76936.BN2458_PEG0674"/>
<accession>A0A099UDR2</accession>
<dbReference type="Proteomes" id="UP000029925">
    <property type="component" value="Unassembled WGS sequence"/>
</dbReference>
<dbReference type="AlphaFoldDB" id="A0A099UDR2"/>
<dbReference type="OrthoDB" id="5373157at2"/>